<gene>
    <name evidence="4" type="ORF">A3F84_28675</name>
</gene>
<keyword evidence="2" id="KW-0479">Metal-binding</keyword>
<comment type="caution">
    <text evidence="4">The sequence shown here is derived from an EMBL/GenBank/DDBJ whole genome shotgun (WGS) entry which is preliminary data.</text>
</comment>
<dbReference type="Gene3D" id="3.20.20.120">
    <property type="entry name" value="Enolase-like C-terminal domain"/>
    <property type="match status" value="1"/>
</dbReference>
<dbReference type="EMBL" id="MFKF01000047">
    <property type="protein sequence ID" value="OGG56115.1"/>
    <property type="molecule type" value="Genomic_DNA"/>
</dbReference>
<dbReference type="AlphaFoldDB" id="A0A1F6D421"/>
<dbReference type="InterPro" id="IPR036849">
    <property type="entry name" value="Enolase-like_C_sf"/>
</dbReference>
<evidence type="ECO:0000313" key="5">
    <source>
        <dbReference type="Proteomes" id="UP000178606"/>
    </source>
</evidence>
<dbReference type="Gene3D" id="3.30.390.10">
    <property type="entry name" value="Enolase-like, N-terminal domain"/>
    <property type="match status" value="1"/>
</dbReference>
<feature type="domain" description="Mandelate racemase/muconate lactonizing enzyme C-terminal" evidence="3">
    <location>
        <begin position="122"/>
        <end position="219"/>
    </location>
</feature>
<dbReference type="InterPro" id="IPR013342">
    <property type="entry name" value="Mandelate_racemase_C"/>
</dbReference>
<dbReference type="SUPFAM" id="SSF51604">
    <property type="entry name" value="Enolase C-terminal domain-like"/>
    <property type="match status" value="1"/>
</dbReference>
<dbReference type="GO" id="GO:0046872">
    <property type="term" value="F:metal ion binding"/>
    <property type="evidence" value="ECO:0007669"/>
    <property type="project" value="UniProtKB-KW"/>
</dbReference>
<dbReference type="PANTHER" id="PTHR48080">
    <property type="entry name" value="D-GALACTONATE DEHYDRATASE-RELATED"/>
    <property type="match status" value="1"/>
</dbReference>
<accession>A0A1F6D421</accession>
<evidence type="ECO:0000256" key="2">
    <source>
        <dbReference type="ARBA" id="ARBA00022723"/>
    </source>
</evidence>
<organism evidence="4 5">
    <name type="scientific">Handelsmanbacteria sp. (strain RIFCSPLOWO2_12_FULL_64_10)</name>
    <dbReference type="NCBI Taxonomy" id="1817868"/>
    <lineage>
        <taxon>Bacteria</taxon>
        <taxon>Candidatus Handelsmaniibacteriota</taxon>
    </lineage>
</organism>
<sequence>MKISDIEVIPIAMPLAKRYHDHHGRTRMYDIDQHLVVKVRTEDGLVGYGDDEDHFRPIPKSETEPLIGRNPFDFLHNNLHKALGMALYDVMGKHLEVPAYKLMGQKVRDAVPVAAWTRPCPPEVFREEIRRAAAQGYTIFKMHSSALYDVIEQTRLASEVAPPGFKIHWDFNHNRTLGAVLPIIHELERNHPIVGFIEDPLPWADIEGWRALRGRTRIPLIMHVPQLGGIQEIIHGVADIYMIGGGGIGNTLMSGFAYAKANVQALIQQSGNTLMKALTLHQAAVLPTATAHVITLDDQYDEDITTQKIPVIEGFSPVPEGPGLGVEVDEDALAKAATRRHLEQIPVIGVLTLPGGRRVYSLGDPKVERLTGYEEGTLRGIRYERWENDGSADYERIHRRLQKEGPFVDRGET</sequence>
<name>A0A1F6D421_HANXR</name>
<evidence type="ECO:0000313" key="4">
    <source>
        <dbReference type="EMBL" id="OGG56115.1"/>
    </source>
</evidence>
<dbReference type="SMART" id="SM00922">
    <property type="entry name" value="MR_MLE"/>
    <property type="match status" value="1"/>
</dbReference>
<dbReference type="SUPFAM" id="SSF54826">
    <property type="entry name" value="Enolase N-terminal domain-like"/>
    <property type="match status" value="1"/>
</dbReference>
<evidence type="ECO:0000259" key="3">
    <source>
        <dbReference type="SMART" id="SM00922"/>
    </source>
</evidence>
<comment type="similarity">
    <text evidence="1">Belongs to the mandelate racemase/muconate lactonizing enzyme family.</text>
</comment>
<dbReference type="Pfam" id="PF13378">
    <property type="entry name" value="MR_MLE_C"/>
    <property type="match status" value="1"/>
</dbReference>
<dbReference type="Proteomes" id="UP000178606">
    <property type="component" value="Unassembled WGS sequence"/>
</dbReference>
<reference evidence="4 5" key="1">
    <citation type="journal article" date="2016" name="Nat. Commun.">
        <title>Thousands of microbial genomes shed light on interconnected biogeochemical processes in an aquifer system.</title>
        <authorList>
            <person name="Anantharaman K."/>
            <person name="Brown C.T."/>
            <person name="Hug L.A."/>
            <person name="Sharon I."/>
            <person name="Castelle C.J."/>
            <person name="Probst A.J."/>
            <person name="Thomas B.C."/>
            <person name="Singh A."/>
            <person name="Wilkins M.J."/>
            <person name="Karaoz U."/>
            <person name="Brodie E.L."/>
            <person name="Williams K.H."/>
            <person name="Hubbard S.S."/>
            <person name="Banfield J.F."/>
        </authorList>
    </citation>
    <scope>NUCLEOTIDE SEQUENCE [LARGE SCALE GENOMIC DNA]</scope>
    <source>
        <strain evidence="5">RIFCSPLOWO2_12_FULL_64_10</strain>
    </source>
</reference>
<evidence type="ECO:0000256" key="1">
    <source>
        <dbReference type="ARBA" id="ARBA00008031"/>
    </source>
</evidence>
<proteinExistence type="inferred from homology"/>
<dbReference type="InterPro" id="IPR029065">
    <property type="entry name" value="Enolase_C-like"/>
</dbReference>
<dbReference type="InterPro" id="IPR029017">
    <property type="entry name" value="Enolase-like_N"/>
</dbReference>
<protein>
    <recommendedName>
        <fullName evidence="3">Mandelate racemase/muconate lactonizing enzyme C-terminal domain-containing protein</fullName>
    </recommendedName>
</protein>
<dbReference type="InterPro" id="IPR034593">
    <property type="entry name" value="DgoD-like"/>
</dbReference>
<dbReference type="PANTHER" id="PTHR48080:SF3">
    <property type="entry name" value="ENOLASE SUPERFAMILY MEMBER DDB_G0284701"/>
    <property type="match status" value="1"/>
</dbReference>